<accession>A0ABY5N372</accession>
<dbReference type="Gene3D" id="1.10.10.580">
    <property type="entry name" value="Structural maintenance of chromosome 1. Chain E"/>
    <property type="match status" value="1"/>
</dbReference>
<dbReference type="Gene3D" id="6.10.250.2410">
    <property type="match status" value="1"/>
</dbReference>
<dbReference type="Pfam" id="PF02616">
    <property type="entry name" value="SMC_ScpA"/>
    <property type="match status" value="1"/>
</dbReference>
<feature type="compositionally biased region" description="Low complexity" evidence="3">
    <location>
        <begin position="7"/>
        <end position="76"/>
    </location>
</feature>
<dbReference type="InterPro" id="IPR023093">
    <property type="entry name" value="ScpA-like_C"/>
</dbReference>
<keyword evidence="5" id="KW-1185">Reference proteome</keyword>
<feature type="compositionally biased region" description="Low complexity" evidence="3">
    <location>
        <begin position="89"/>
        <end position="104"/>
    </location>
</feature>
<evidence type="ECO:0000256" key="2">
    <source>
        <dbReference type="ARBA" id="ARBA00044777"/>
    </source>
</evidence>
<dbReference type="PANTHER" id="PTHR33969:SF2">
    <property type="entry name" value="SEGREGATION AND CONDENSATION PROTEIN A"/>
    <property type="match status" value="1"/>
</dbReference>
<name>A0ABY5N372_9ACTN</name>
<reference evidence="4" key="1">
    <citation type="submission" date="2022-08" db="EMBL/GenBank/DDBJ databases">
        <title>Streptomyces changanensis sp. nov., an actinomycete isolated from soil.</title>
        <authorList>
            <person name="Wu H."/>
            <person name="Han L."/>
        </authorList>
    </citation>
    <scope>NUCLEOTIDE SEQUENCE</scope>
    <source>
        <strain evidence="4">HL-66</strain>
    </source>
</reference>
<feature type="compositionally biased region" description="Pro residues" evidence="3">
    <location>
        <begin position="105"/>
        <end position="121"/>
    </location>
</feature>
<organism evidence="4 5">
    <name type="scientific">Streptomyces changanensis</name>
    <dbReference type="NCBI Taxonomy" id="2964669"/>
    <lineage>
        <taxon>Bacteria</taxon>
        <taxon>Bacillati</taxon>
        <taxon>Actinomycetota</taxon>
        <taxon>Actinomycetes</taxon>
        <taxon>Kitasatosporales</taxon>
        <taxon>Streptomycetaceae</taxon>
        <taxon>Streptomyces</taxon>
    </lineage>
</organism>
<dbReference type="InterPro" id="IPR003768">
    <property type="entry name" value="ScpA"/>
</dbReference>
<dbReference type="PANTHER" id="PTHR33969">
    <property type="entry name" value="SEGREGATION AND CONDENSATION PROTEIN A"/>
    <property type="match status" value="1"/>
</dbReference>
<sequence>MPGAGAGSPDTPATAPDTPATAPDTPATAPDTPATAMDTPPAAPVASSATTTAPTAAARVDAAAARLASPDAAPSDAPVPPAARPPGASPDGAPATAMPAALPGATPPPPTAPPAATPAPPAVRTEPGAAEAGGRFTVRLANFEGPFDLLLQLISRHRLDVTEVALSKVTDEFMAHIRAMGPDWDLDQTTEFLVVAATLLDLKAARLLPAAEVEDEADLALLEARDLLFARLLQYRAYKRVAEIFGERLESEGRRHPRTVGLEPHHAELLPEVVISVGAERFARLAVKAMRPKPRPQVYVEHIHAPLVSVREQAGVVVARLRERGEVSFRELAEDAPDTLTVVARFLALLELYREKAVALEQEDALGELTVRWTGGDGVAVTDEFDQEET</sequence>
<evidence type="ECO:0000313" key="4">
    <source>
        <dbReference type="EMBL" id="UUS30363.1"/>
    </source>
</evidence>
<evidence type="ECO:0000313" key="5">
    <source>
        <dbReference type="Proteomes" id="UP001060150"/>
    </source>
</evidence>
<protein>
    <recommendedName>
        <fullName evidence="2">Segregation and condensation protein A</fullName>
    </recommendedName>
</protein>
<dbReference type="EMBL" id="CP102332">
    <property type="protein sequence ID" value="UUS30363.1"/>
    <property type="molecule type" value="Genomic_DNA"/>
</dbReference>
<keyword evidence="1" id="KW-0159">Chromosome partition</keyword>
<feature type="region of interest" description="Disordered" evidence="3">
    <location>
        <begin position="1"/>
        <end position="128"/>
    </location>
</feature>
<feature type="compositionally biased region" description="Pro residues" evidence="3">
    <location>
        <begin position="77"/>
        <end position="88"/>
    </location>
</feature>
<dbReference type="Proteomes" id="UP001060150">
    <property type="component" value="Chromosome"/>
</dbReference>
<evidence type="ECO:0000256" key="3">
    <source>
        <dbReference type="SAM" id="MobiDB-lite"/>
    </source>
</evidence>
<proteinExistence type="predicted"/>
<evidence type="ECO:0000256" key="1">
    <source>
        <dbReference type="ARBA" id="ARBA00022829"/>
    </source>
</evidence>
<gene>
    <name evidence="4" type="ORF">NRO40_05640</name>
</gene>